<accession>K3WB91</accession>
<dbReference type="InterPro" id="IPR001841">
    <property type="entry name" value="Znf_RING"/>
</dbReference>
<dbReference type="EnsemblProtists" id="PYU1_T002232">
    <property type="protein sequence ID" value="PYU1_T002232"/>
    <property type="gene ID" value="PYU1_G002229"/>
</dbReference>
<dbReference type="eggNOG" id="ENOG502SNH7">
    <property type="taxonomic scope" value="Eukaryota"/>
</dbReference>
<keyword evidence="5" id="KW-0862">Zinc</keyword>
<dbReference type="OMA" id="MHECESL"/>
<reference evidence="9" key="2">
    <citation type="submission" date="2010-04" db="EMBL/GenBank/DDBJ databases">
        <authorList>
            <person name="Buell R."/>
            <person name="Hamilton J."/>
            <person name="Hostetler J."/>
        </authorList>
    </citation>
    <scope>NUCLEOTIDE SEQUENCE [LARGE SCALE GENOMIC DNA]</scope>
    <source>
        <strain evidence="9">DAOM:BR144</strain>
    </source>
</reference>
<dbReference type="HOGENOM" id="CLU_059671_0_0_1"/>
<dbReference type="AlphaFoldDB" id="K3WB91"/>
<evidence type="ECO:0000256" key="4">
    <source>
        <dbReference type="ARBA" id="ARBA00022786"/>
    </source>
</evidence>
<sequence length="269" mass="30731">MASSPVTVSSSSYEQAYELADIRRGASLRDMRVDVNVAHTNSRFTARFFVEMARVDANATHTKWGFGVAMSEITTFESRLLRLIKTHGKKQRKACAMCDTLVREVKQWRKVPCFHAIGKANMRVKCDLVLQFFHKLFRTVYAHAQWLHKCDLLRDILRMTEELCQVQYPNDRDAISVIETLKRVDPPSSAKLNASTGQAMLAEDDCSICLGPLHRNSDEHVTEKEKDPPVCGVELACGHKFHDTCICMWFHTRLNCPMCRTHARPNECE</sequence>
<name>K3WB91_GLOUD</name>
<evidence type="ECO:0000256" key="3">
    <source>
        <dbReference type="ARBA" id="ARBA00022771"/>
    </source>
</evidence>
<evidence type="ECO:0000256" key="5">
    <source>
        <dbReference type="ARBA" id="ARBA00022833"/>
    </source>
</evidence>
<evidence type="ECO:0000313" key="9">
    <source>
        <dbReference type="Proteomes" id="UP000019132"/>
    </source>
</evidence>
<dbReference type="SMART" id="SM00184">
    <property type="entry name" value="RING"/>
    <property type="match status" value="1"/>
</dbReference>
<dbReference type="GO" id="GO:0008270">
    <property type="term" value="F:zinc ion binding"/>
    <property type="evidence" value="ECO:0007669"/>
    <property type="project" value="UniProtKB-KW"/>
</dbReference>
<dbReference type="Proteomes" id="UP000019132">
    <property type="component" value="Unassembled WGS sequence"/>
</dbReference>
<reference evidence="8" key="3">
    <citation type="submission" date="2014-11" db="UniProtKB">
        <authorList>
            <consortium name="EnsemblProtists"/>
        </authorList>
    </citation>
    <scope>IDENTIFICATION</scope>
    <source>
        <strain evidence="8">DAOM BR144</strain>
    </source>
</reference>
<proteinExistence type="predicted"/>
<dbReference type="InParanoid" id="K3WB91"/>
<protein>
    <recommendedName>
        <fullName evidence="7">RING-type domain-containing protein</fullName>
    </recommendedName>
</protein>
<keyword evidence="3 6" id="KW-0863">Zinc-finger</keyword>
<evidence type="ECO:0000256" key="6">
    <source>
        <dbReference type="PROSITE-ProRule" id="PRU00175"/>
    </source>
</evidence>
<dbReference type="Pfam" id="PF12678">
    <property type="entry name" value="zf-rbx1"/>
    <property type="match status" value="1"/>
</dbReference>
<evidence type="ECO:0000256" key="2">
    <source>
        <dbReference type="ARBA" id="ARBA00022723"/>
    </source>
</evidence>
<dbReference type="PANTHER" id="PTHR45676">
    <property type="entry name" value="RING-H2 FINGER PROTEIN ATL51-RELATED"/>
    <property type="match status" value="1"/>
</dbReference>
<dbReference type="InterPro" id="IPR024766">
    <property type="entry name" value="Znf_RING_H2"/>
</dbReference>
<evidence type="ECO:0000313" key="8">
    <source>
        <dbReference type="EnsemblProtists" id="PYU1_T002232"/>
    </source>
</evidence>
<organism evidence="8 9">
    <name type="scientific">Globisporangium ultimum (strain ATCC 200006 / CBS 805.95 / DAOM BR144)</name>
    <name type="common">Pythium ultimum</name>
    <dbReference type="NCBI Taxonomy" id="431595"/>
    <lineage>
        <taxon>Eukaryota</taxon>
        <taxon>Sar</taxon>
        <taxon>Stramenopiles</taxon>
        <taxon>Oomycota</taxon>
        <taxon>Peronosporomycetes</taxon>
        <taxon>Pythiales</taxon>
        <taxon>Pythiaceae</taxon>
        <taxon>Globisporangium</taxon>
    </lineage>
</organism>
<evidence type="ECO:0000259" key="7">
    <source>
        <dbReference type="PROSITE" id="PS50089"/>
    </source>
</evidence>
<dbReference type="PROSITE" id="PS50089">
    <property type="entry name" value="ZF_RING_2"/>
    <property type="match status" value="1"/>
</dbReference>
<comment type="pathway">
    <text evidence="1">Protein modification; protein ubiquitination.</text>
</comment>
<evidence type="ECO:0000256" key="1">
    <source>
        <dbReference type="ARBA" id="ARBA00004906"/>
    </source>
</evidence>
<keyword evidence="4" id="KW-0833">Ubl conjugation pathway</keyword>
<dbReference type="SUPFAM" id="SSF57850">
    <property type="entry name" value="RING/U-box"/>
    <property type="match status" value="1"/>
</dbReference>
<keyword evidence="9" id="KW-1185">Reference proteome</keyword>
<keyword evidence="2" id="KW-0479">Metal-binding</keyword>
<reference evidence="9" key="1">
    <citation type="journal article" date="2010" name="Genome Biol.">
        <title>Genome sequence of the necrotrophic plant pathogen Pythium ultimum reveals original pathogenicity mechanisms and effector repertoire.</title>
        <authorList>
            <person name="Levesque C.A."/>
            <person name="Brouwer H."/>
            <person name="Cano L."/>
            <person name="Hamilton J.P."/>
            <person name="Holt C."/>
            <person name="Huitema E."/>
            <person name="Raffaele S."/>
            <person name="Robideau G.P."/>
            <person name="Thines M."/>
            <person name="Win J."/>
            <person name="Zerillo M.M."/>
            <person name="Beakes G.W."/>
            <person name="Boore J.L."/>
            <person name="Busam D."/>
            <person name="Dumas B."/>
            <person name="Ferriera S."/>
            <person name="Fuerstenberg S.I."/>
            <person name="Gachon C.M."/>
            <person name="Gaulin E."/>
            <person name="Govers F."/>
            <person name="Grenville-Briggs L."/>
            <person name="Horner N."/>
            <person name="Hostetler J."/>
            <person name="Jiang R.H."/>
            <person name="Johnson J."/>
            <person name="Krajaejun T."/>
            <person name="Lin H."/>
            <person name="Meijer H.J."/>
            <person name="Moore B."/>
            <person name="Morris P."/>
            <person name="Phuntmart V."/>
            <person name="Puiu D."/>
            <person name="Shetty J."/>
            <person name="Stajich J.E."/>
            <person name="Tripathy S."/>
            <person name="Wawra S."/>
            <person name="van West P."/>
            <person name="Whitty B.R."/>
            <person name="Coutinho P.M."/>
            <person name="Henrissat B."/>
            <person name="Martin F."/>
            <person name="Thomas P.D."/>
            <person name="Tyler B.M."/>
            <person name="De Vries R.P."/>
            <person name="Kamoun S."/>
            <person name="Yandell M."/>
            <person name="Tisserat N."/>
            <person name="Buell C.R."/>
        </authorList>
    </citation>
    <scope>NUCLEOTIDE SEQUENCE</scope>
    <source>
        <strain evidence="9">DAOM:BR144</strain>
    </source>
</reference>
<dbReference type="InterPro" id="IPR013083">
    <property type="entry name" value="Znf_RING/FYVE/PHD"/>
</dbReference>
<dbReference type="VEuPathDB" id="FungiDB:PYU1_G002229"/>
<feature type="domain" description="RING-type" evidence="7">
    <location>
        <begin position="206"/>
        <end position="260"/>
    </location>
</feature>
<dbReference type="STRING" id="431595.K3WB91"/>
<dbReference type="Gene3D" id="3.30.40.10">
    <property type="entry name" value="Zinc/RING finger domain, C3HC4 (zinc finger)"/>
    <property type="match status" value="1"/>
</dbReference>